<evidence type="ECO:0000313" key="7">
    <source>
        <dbReference type="Proteomes" id="UP001210120"/>
    </source>
</evidence>
<protein>
    <submittedName>
        <fullName evidence="6">DNA polymerase III subunit delta</fullName>
    </submittedName>
</protein>
<dbReference type="InterPro" id="IPR005790">
    <property type="entry name" value="DNA_polIII_delta"/>
</dbReference>
<dbReference type="NCBIfam" id="TIGR01128">
    <property type="entry name" value="holA"/>
    <property type="match status" value="1"/>
</dbReference>
<name>A0ABY7M343_9MOLU</name>
<dbReference type="EMBL" id="CP115156">
    <property type="protein sequence ID" value="WBL31507.1"/>
    <property type="molecule type" value="Genomic_DNA"/>
</dbReference>
<organism evidence="6 7">
    <name type="scientific">Candidatus Phytoplasma sacchari</name>
    <dbReference type="NCBI Taxonomy" id="2609813"/>
    <lineage>
        <taxon>Bacteria</taxon>
        <taxon>Bacillati</taxon>
        <taxon>Mycoplasmatota</taxon>
        <taxon>Mollicutes</taxon>
        <taxon>Acholeplasmatales</taxon>
        <taxon>Acholeplasmataceae</taxon>
        <taxon>Candidatus Phytoplasma</taxon>
        <taxon>16SrXI (Rice yellow dwarf group)</taxon>
    </lineage>
</organism>
<evidence type="ECO:0000256" key="1">
    <source>
        <dbReference type="ARBA" id="ARBA00022679"/>
    </source>
</evidence>
<dbReference type="Pfam" id="PF06144">
    <property type="entry name" value="DNA_pol3_delta"/>
    <property type="match status" value="1"/>
</dbReference>
<dbReference type="Gene3D" id="3.40.50.300">
    <property type="entry name" value="P-loop containing nucleotide triphosphate hydrolases"/>
    <property type="match status" value="1"/>
</dbReference>
<dbReference type="Proteomes" id="UP001210120">
    <property type="component" value="Chromosome"/>
</dbReference>
<keyword evidence="1" id="KW-0808">Transferase</keyword>
<evidence type="ECO:0000256" key="2">
    <source>
        <dbReference type="ARBA" id="ARBA00022695"/>
    </source>
</evidence>
<dbReference type="InterPro" id="IPR027417">
    <property type="entry name" value="P-loop_NTPase"/>
</dbReference>
<reference evidence="6" key="1">
    <citation type="submission" date="2022-12" db="EMBL/GenBank/DDBJ databases">
        <title>Genomic Characterization of Candidatus Phytoplasma sacchari in China.</title>
        <authorList>
            <person name="Zhang R.-Y."/>
        </authorList>
    </citation>
    <scope>NUCLEOTIDE SEQUENCE [LARGE SCALE GENOMIC DNA]</scope>
    <source>
        <strain evidence="6">SCWL1</strain>
    </source>
</reference>
<keyword evidence="4" id="KW-0239">DNA-directed DNA polymerase</keyword>
<evidence type="ECO:0000256" key="4">
    <source>
        <dbReference type="ARBA" id="ARBA00022932"/>
    </source>
</evidence>
<keyword evidence="3" id="KW-0235">DNA replication</keyword>
<dbReference type="PANTHER" id="PTHR34388:SF1">
    <property type="entry name" value="DNA POLYMERASE III SUBUNIT DELTA"/>
    <property type="match status" value="1"/>
</dbReference>
<accession>A0ABY7M343</accession>
<gene>
    <name evidence="6" type="ORF">O7R10_00365</name>
</gene>
<evidence type="ECO:0000313" key="6">
    <source>
        <dbReference type="EMBL" id="WBL31507.1"/>
    </source>
</evidence>
<dbReference type="SUPFAM" id="SSF52540">
    <property type="entry name" value="P-loop containing nucleoside triphosphate hydrolases"/>
    <property type="match status" value="1"/>
</dbReference>
<keyword evidence="7" id="KW-1185">Reference proteome</keyword>
<dbReference type="PANTHER" id="PTHR34388">
    <property type="entry name" value="DNA POLYMERASE III SUBUNIT DELTA"/>
    <property type="match status" value="1"/>
</dbReference>
<evidence type="ECO:0000256" key="3">
    <source>
        <dbReference type="ARBA" id="ARBA00022705"/>
    </source>
</evidence>
<keyword evidence="2" id="KW-0548">Nucleotidyltransferase</keyword>
<dbReference type="InterPro" id="IPR010372">
    <property type="entry name" value="DNA_pol3_delta_N"/>
</dbReference>
<feature type="domain" description="DNA polymerase III delta N-terminal" evidence="5">
    <location>
        <begin position="13"/>
        <end position="113"/>
    </location>
</feature>
<sequence>MKIYYLNLFFYEQNFFKEKQKNILKKFCEKNKYYFVHYKIEKDNYKDIIQNLEEEINTNSLFADKKVILVENISLLINNENKNKSITNFSFLFNYFKKIRKDIFLYFVEKKDTFNIDIKKIFEKYFWIKKINPIQKKEIIPYVFNIFKKDNFIIKNKIVYKIIEKTNGDLILLNREIEKIKLYYWNFNNKIIDNEKIIDQLIYSENMNIFLLINSFLNKKRLIDNFIFIKKTIIDKKQNFFLIISQILKKLKDFIIIKQIKKEKKNKEKIISIFKYFFKYSENEINFIIKESKNLKIEKIKSLFLFFSNLVYKIKKEKILLKNNLEIFFLMEMFENKFI</sequence>
<dbReference type="Gene3D" id="1.10.8.60">
    <property type="match status" value="1"/>
</dbReference>
<proteinExistence type="predicted"/>
<evidence type="ECO:0000259" key="5">
    <source>
        <dbReference type="Pfam" id="PF06144"/>
    </source>
</evidence>